<dbReference type="AlphaFoldDB" id="A0A376G8E1"/>
<evidence type="ECO:0000313" key="2">
    <source>
        <dbReference type="EMBL" id="STD55752.1"/>
    </source>
</evidence>
<protein>
    <submittedName>
        <fullName evidence="2">Uncharacterized protein</fullName>
    </submittedName>
</protein>
<gene>
    <name evidence="2" type="ORF">NCTC13456_01732</name>
</gene>
<sequence>MKKNLLFLVTFFISSIAFSQDIIKTHKDEVIKGKVIEVSDKEVKFQYEGESMINTLSKNLVSEIDFESGRNQKISDKVIINDEKDWEKVIITNLESDVNGLTRGEEIMAKASSGWSTTGEGKMQKLAMDKLKKEAAKKGYHVVLILTSTSKGGSYGISGGTKASVTGVGYKY</sequence>
<dbReference type="STRING" id="343874.GCA_000805695_01617"/>
<dbReference type="OrthoDB" id="1093738at2"/>
<evidence type="ECO:0000313" key="3">
    <source>
        <dbReference type="Proteomes" id="UP000254737"/>
    </source>
</evidence>
<dbReference type="EMBL" id="UFXS01000001">
    <property type="protein sequence ID" value="STD55752.1"/>
    <property type="molecule type" value="Genomic_DNA"/>
</dbReference>
<accession>A0A376G8E1</accession>
<dbReference type="Proteomes" id="UP000254737">
    <property type="component" value="Unassembled WGS sequence"/>
</dbReference>
<evidence type="ECO:0000256" key="1">
    <source>
        <dbReference type="SAM" id="SignalP"/>
    </source>
</evidence>
<dbReference type="RefSeq" id="WP_038336341.1">
    <property type="nucleotide sequence ID" value="NZ_JSYQ01000023.1"/>
</dbReference>
<feature type="chain" id="PRO_5016705587" evidence="1">
    <location>
        <begin position="20"/>
        <end position="172"/>
    </location>
</feature>
<feature type="signal peptide" evidence="1">
    <location>
        <begin position="1"/>
        <end position="19"/>
    </location>
</feature>
<reference evidence="2 3" key="1">
    <citation type="submission" date="2018-06" db="EMBL/GenBank/DDBJ databases">
        <authorList>
            <consortium name="Pathogen Informatics"/>
            <person name="Doyle S."/>
        </authorList>
    </citation>
    <scope>NUCLEOTIDE SEQUENCE [LARGE SCALE GENOMIC DNA]</scope>
    <source>
        <strain evidence="2 3">NCTC13456</strain>
    </source>
</reference>
<proteinExistence type="predicted"/>
<name>A0A376G8E1_9FLAO</name>
<organism evidence="2 3">
    <name type="scientific">Empedobacter falsenii</name>
    <dbReference type="NCBI Taxonomy" id="343874"/>
    <lineage>
        <taxon>Bacteria</taxon>
        <taxon>Pseudomonadati</taxon>
        <taxon>Bacteroidota</taxon>
        <taxon>Flavobacteriia</taxon>
        <taxon>Flavobacteriales</taxon>
        <taxon>Weeksellaceae</taxon>
        <taxon>Empedobacter</taxon>
    </lineage>
</organism>
<keyword evidence="1" id="KW-0732">Signal</keyword>